<keyword evidence="1" id="KW-0812">Transmembrane</keyword>
<evidence type="ECO:0000256" key="1">
    <source>
        <dbReference type="SAM" id="Phobius"/>
    </source>
</evidence>
<name>A0A9E2NL45_9FIRM</name>
<sequence length="239" mass="27127">MAKRDYKSYNILGEELPQEDVYEENRYTEVQPIDIEPINEEQNKEESISQPRFLETSQEIVEVVKIEKEQKTFEDETADINKDIARNAESNKKDKIKNVNTGTKQEEVDMTFLGYKNYYQTKERSTLVKWSIRLAKLILLIMLLPLIAIIGTSILACVGGFLTVIAISVGTGVVILGTICFISTQVDASLIALGISSSVTAISFGGILLVLFCMLIKWMIGLFKKYRKPRNQSMKKEER</sequence>
<keyword evidence="1" id="KW-1133">Transmembrane helix</keyword>
<dbReference type="EMBL" id="JAHLFQ010000141">
    <property type="protein sequence ID" value="MBU3804365.1"/>
    <property type="molecule type" value="Genomic_DNA"/>
</dbReference>
<feature type="transmembrane region" description="Helical" evidence="1">
    <location>
        <begin position="134"/>
        <end position="155"/>
    </location>
</feature>
<feature type="transmembrane region" description="Helical" evidence="1">
    <location>
        <begin position="161"/>
        <end position="183"/>
    </location>
</feature>
<reference evidence="2" key="2">
    <citation type="submission" date="2021-04" db="EMBL/GenBank/DDBJ databases">
        <authorList>
            <person name="Gilroy R."/>
        </authorList>
    </citation>
    <scope>NUCLEOTIDE SEQUENCE</scope>
    <source>
        <strain evidence="2">B5-657</strain>
    </source>
</reference>
<gene>
    <name evidence="2" type="ORF">H9872_06385</name>
</gene>
<protein>
    <submittedName>
        <fullName evidence="2">Uncharacterized protein</fullName>
    </submittedName>
</protein>
<keyword evidence="1" id="KW-0472">Membrane</keyword>
<reference evidence="2" key="1">
    <citation type="journal article" date="2021" name="PeerJ">
        <title>Extensive microbial diversity within the chicken gut microbiome revealed by metagenomics and culture.</title>
        <authorList>
            <person name="Gilroy R."/>
            <person name="Ravi A."/>
            <person name="Getino M."/>
            <person name="Pursley I."/>
            <person name="Horton D.L."/>
            <person name="Alikhan N.F."/>
            <person name="Baker D."/>
            <person name="Gharbi K."/>
            <person name="Hall N."/>
            <person name="Watson M."/>
            <person name="Adriaenssens E.M."/>
            <person name="Foster-Nyarko E."/>
            <person name="Jarju S."/>
            <person name="Secka A."/>
            <person name="Antonio M."/>
            <person name="Oren A."/>
            <person name="Chaudhuri R.R."/>
            <person name="La Ragione R."/>
            <person name="Hildebrand F."/>
            <person name="Pallen M.J."/>
        </authorList>
    </citation>
    <scope>NUCLEOTIDE SEQUENCE</scope>
    <source>
        <strain evidence="2">B5-657</strain>
    </source>
</reference>
<evidence type="ECO:0000313" key="3">
    <source>
        <dbReference type="Proteomes" id="UP000824229"/>
    </source>
</evidence>
<feature type="transmembrane region" description="Helical" evidence="1">
    <location>
        <begin position="190"/>
        <end position="220"/>
    </location>
</feature>
<comment type="caution">
    <text evidence="2">The sequence shown here is derived from an EMBL/GenBank/DDBJ whole genome shotgun (WGS) entry which is preliminary data.</text>
</comment>
<accession>A0A9E2NL45</accession>
<dbReference type="AlphaFoldDB" id="A0A9E2NL45"/>
<dbReference type="Proteomes" id="UP000824229">
    <property type="component" value="Unassembled WGS sequence"/>
</dbReference>
<organism evidence="2 3">
    <name type="scientific">Candidatus Cellulosilyticum pullistercoris</name>
    <dbReference type="NCBI Taxonomy" id="2838521"/>
    <lineage>
        <taxon>Bacteria</taxon>
        <taxon>Bacillati</taxon>
        <taxon>Bacillota</taxon>
        <taxon>Clostridia</taxon>
        <taxon>Lachnospirales</taxon>
        <taxon>Cellulosilyticaceae</taxon>
        <taxon>Cellulosilyticum</taxon>
    </lineage>
</organism>
<proteinExistence type="predicted"/>
<evidence type="ECO:0000313" key="2">
    <source>
        <dbReference type="EMBL" id="MBU3804365.1"/>
    </source>
</evidence>